<dbReference type="PROSITE" id="PS51257">
    <property type="entry name" value="PROKAR_LIPOPROTEIN"/>
    <property type="match status" value="1"/>
</dbReference>
<evidence type="ECO:0000313" key="4">
    <source>
        <dbReference type="EMBL" id="MFC6097647.1"/>
    </source>
</evidence>
<organism evidence="4 5">
    <name type="scientific">Flavobacterium qiangtangense</name>
    <dbReference type="NCBI Taxonomy" id="1442595"/>
    <lineage>
        <taxon>Bacteria</taxon>
        <taxon>Pseudomonadati</taxon>
        <taxon>Bacteroidota</taxon>
        <taxon>Flavobacteriia</taxon>
        <taxon>Flavobacteriales</taxon>
        <taxon>Flavobacteriaceae</taxon>
        <taxon>Flavobacterium</taxon>
    </lineage>
</organism>
<dbReference type="Pfam" id="PF13205">
    <property type="entry name" value="Big_5"/>
    <property type="match status" value="1"/>
</dbReference>
<sequence length="533" mass="61059">MLKIRLRFLLFILALAVVGCAKRGSITGGMKDTIPPVMRSSSPENFSTNFNVKEIRITFDEYIKIKDMNKQLIVSPPMEYAPVITPTNASKYINIRIKDTLKPNTTYSFNFGSSIQDNNEGNPYQQFKYVFSTGTYIDSLELSGTVKDALKKDVDNFVSVMLYEVDEKFTDSIVYKQNPRYITNTLDSLKTFKLENLKEGKYMLIALKDLNNNFKFNANKEKIAFKKEFITIPTDSVYELKLFSEIPDFKGSRPYQASGNRLVIPYEGNADKVAVTLKNGSEELPIKLTKFPEKDSLQLWFKPLKVDSLSISMKKGSFEKDFTVKMKEFKKDTLSFSPKQSGTLHPLEKFTINSSLPISSIDNSKISLINKDSVAVDFTTNYDEFYQNIRMDFALEESQSYSIVMLPGALTTYLETANDTLKYNLKTQASSEYATMRMRLQNVKQYPVIVELVNKKGEVLTSKYVENDEILDFSGIQPGIVSVRAIYDTNKNGIWDTGNFLEKLQPEEVIYYPSEYDFRANWDYMDEIFNLSP</sequence>
<name>A0ABW1PRN3_9FLAO</name>
<accession>A0ABW1PRN3</accession>
<evidence type="ECO:0000256" key="2">
    <source>
        <dbReference type="SAM" id="SignalP"/>
    </source>
</evidence>
<dbReference type="InterPro" id="IPR032812">
    <property type="entry name" value="SbsA_Ig"/>
</dbReference>
<reference evidence="5" key="1">
    <citation type="journal article" date="2019" name="Int. J. Syst. Evol. Microbiol.">
        <title>The Global Catalogue of Microorganisms (GCM) 10K type strain sequencing project: providing services to taxonomists for standard genome sequencing and annotation.</title>
        <authorList>
            <consortium name="The Broad Institute Genomics Platform"/>
            <consortium name="The Broad Institute Genome Sequencing Center for Infectious Disease"/>
            <person name="Wu L."/>
            <person name="Ma J."/>
        </authorList>
    </citation>
    <scope>NUCLEOTIDE SEQUENCE [LARGE SCALE GENOMIC DNA]</scope>
    <source>
        <strain evidence="5">CCUG 49679</strain>
    </source>
</reference>
<evidence type="ECO:0000256" key="1">
    <source>
        <dbReference type="ARBA" id="ARBA00022729"/>
    </source>
</evidence>
<protein>
    <submittedName>
        <fullName evidence="4">Ig-like domain-containing protein</fullName>
    </submittedName>
</protein>
<dbReference type="RefSeq" id="WP_379792611.1">
    <property type="nucleotide sequence ID" value="NZ_JBHSQB010000009.1"/>
</dbReference>
<proteinExistence type="predicted"/>
<gene>
    <name evidence="4" type="ORF">ACFPVY_13400</name>
</gene>
<feature type="chain" id="PRO_5045928591" evidence="2">
    <location>
        <begin position="22"/>
        <end position="533"/>
    </location>
</feature>
<feature type="domain" description="SbsA Ig-like" evidence="3">
    <location>
        <begin position="32"/>
        <end position="133"/>
    </location>
</feature>
<keyword evidence="1 2" id="KW-0732">Signal</keyword>
<evidence type="ECO:0000259" key="3">
    <source>
        <dbReference type="Pfam" id="PF13205"/>
    </source>
</evidence>
<evidence type="ECO:0000313" key="5">
    <source>
        <dbReference type="Proteomes" id="UP001596287"/>
    </source>
</evidence>
<feature type="signal peptide" evidence="2">
    <location>
        <begin position="1"/>
        <end position="21"/>
    </location>
</feature>
<dbReference type="Proteomes" id="UP001596287">
    <property type="component" value="Unassembled WGS sequence"/>
</dbReference>
<comment type="caution">
    <text evidence="4">The sequence shown here is derived from an EMBL/GenBank/DDBJ whole genome shotgun (WGS) entry which is preliminary data.</text>
</comment>
<keyword evidence="5" id="KW-1185">Reference proteome</keyword>
<dbReference type="EMBL" id="JBHSQB010000009">
    <property type="protein sequence ID" value="MFC6097647.1"/>
    <property type="molecule type" value="Genomic_DNA"/>
</dbReference>